<accession>A0ABW8JFG8</accession>
<dbReference type="SUPFAM" id="SSF46626">
    <property type="entry name" value="Cytochrome c"/>
    <property type="match status" value="2"/>
</dbReference>
<evidence type="ECO:0000256" key="4">
    <source>
        <dbReference type="ARBA" id="ARBA00022982"/>
    </source>
</evidence>
<name>A0ABW8JFG8_9GAMM</name>
<dbReference type="Pfam" id="PF13442">
    <property type="entry name" value="Cytochrome_CBB3"/>
    <property type="match status" value="1"/>
</dbReference>
<dbReference type="RefSeq" id="WP_404611830.1">
    <property type="nucleotide sequence ID" value="NZ_JADIKK010000007.1"/>
</dbReference>
<evidence type="ECO:0000313" key="11">
    <source>
        <dbReference type="EMBL" id="MFK2879779.1"/>
    </source>
</evidence>
<dbReference type="PANTHER" id="PTHR33751">
    <property type="entry name" value="CBB3-TYPE CYTOCHROME C OXIDASE SUBUNIT FIXP"/>
    <property type="match status" value="1"/>
</dbReference>
<evidence type="ECO:0000313" key="12">
    <source>
        <dbReference type="Proteomes" id="UP001620339"/>
    </source>
</evidence>
<feature type="compositionally biased region" description="Low complexity" evidence="7">
    <location>
        <begin position="123"/>
        <end position="139"/>
    </location>
</feature>
<dbReference type="InterPro" id="IPR008168">
    <property type="entry name" value="Cyt_C_IC"/>
</dbReference>
<keyword evidence="5 6" id="KW-0408">Iron</keyword>
<dbReference type="Gene3D" id="1.10.760.10">
    <property type="entry name" value="Cytochrome c-like domain"/>
    <property type="match status" value="2"/>
</dbReference>
<feature type="domain" description="Cytochrome c" evidence="8">
    <location>
        <begin position="40"/>
        <end position="121"/>
    </location>
</feature>
<dbReference type="InterPro" id="IPR009056">
    <property type="entry name" value="Cyt_c-like_dom"/>
</dbReference>
<dbReference type="InterPro" id="IPR050597">
    <property type="entry name" value="Cytochrome_c_Oxidase_Subunit"/>
</dbReference>
<dbReference type="EMBL" id="JADIKK010000007">
    <property type="protein sequence ID" value="MFK2875760.1"/>
    <property type="molecule type" value="Genomic_DNA"/>
</dbReference>
<proteinExistence type="predicted"/>
<evidence type="ECO:0000256" key="2">
    <source>
        <dbReference type="ARBA" id="ARBA00022617"/>
    </source>
</evidence>
<reference evidence="11 12" key="1">
    <citation type="submission" date="2020-10" db="EMBL/GenBank/DDBJ databases">
        <title>Phylogeny of dyella-like bacteria.</title>
        <authorList>
            <person name="Fu J."/>
        </authorList>
    </citation>
    <scope>NUCLEOTIDE SEQUENCE [LARGE SCALE GENOMIC DNA]</scope>
    <source>
        <strain evidence="11 12">KACC 19113</strain>
    </source>
</reference>
<sequence>MLLRIDRYPAAWMLLGVCLATTAPGIRASDTRATATGAKAIAAQGDAQRGVPPCAGCHGAEGQGNGLAAFPRLAGLPARYLRQQLETLADGQRNSAVMSSIAKALSPDEVSALSAYYSELPVPASSPQPAGSDPAAAAELAEHGRADDRLPACVLCHGRRGVGIGDDFPPLAGQSATYIANQLEAWKAGARPAGPMGLMPRIAAKLSESDIRGVSAYFAAQPATRDVQP</sequence>
<keyword evidence="12" id="KW-1185">Reference proteome</keyword>
<protein>
    <submittedName>
        <fullName evidence="11">C-type cytochrome</fullName>
    </submittedName>
</protein>
<evidence type="ECO:0000256" key="6">
    <source>
        <dbReference type="PROSITE-ProRule" id="PRU00433"/>
    </source>
</evidence>
<dbReference type="InterPro" id="IPR036909">
    <property type="entry name" value="Cyt_c-like_dom_sf"/>
</dbReference>
<dbReference type="Proteomes" id="UP001620339">
    <property type="component" value="Unassembled WGS sequence"/>
</dbReference>
<dbReference type="PANTHER" id="PTHR33751:SF11">
    <property type="entry name" value="BLL4483 PROTEIN"/>
    <property type="match status" value="1"/>
</dbReference>
<dbReference type="EMBL" id="JADIKK010000008">
    <property type="protein sequence ID" value="MFK2879779.1"/>
    <property type="molecule type" value="Genomic_DNA"/>
</dbReference>
<comment type="caution">
    <text evidence="11">The sequence shown here is derived from an EMBL/GenBank/DDBJ whole genome shotgun (WGS) entry which is preliminary data.</text>
</comment>
<feature type="region of interest" description="Disordered" evidence="7">
    <location>
        <begin position="123"/>
        <end position="142"/>
    </location>
</feature>
<evidence type="ECO:0000256" key="3">
    <source>
        <dbReference type="ARBA" id="ARBA00022723"/>
    </source>
</evidence>
<keyword evidence="3 6" id="KW-0479">Metal-binding</keyword>
<evidence type="ECO:0000259" key="8">
    <source>
        <dbReference type="PROSITE" id="PS51007"/>
    </source>
</evidence>
<organism evidence="11 12">
    <name type="scientific">Rhodanobacter hydrolyticus</name>
    <dbReference type="NCBI Taxonomy" id="2250595"/>
    <lineage>
        <taxon>Bacteria</taxon>
        <taxon>Pseudomonadati</taxon>
        <taxon>Pseudomonadota</taxon>
        <taxon>Gammaproteobacteria</taxon>
        <taxon>Lysobacterales</taxon>
        <taxon>Rhodanobacteraceae</taxon>
        <taxon>Rhodanobacter</taxon>
    </lineage>
</organism>
<dbReference type="EMBL" id="JADIKK010000008">
    <property type="protein sequence ID" value="MFK2876214.1"/>
    <property type="molecule type" value="Genomic_DNA"/>
</dbReference>
<evidence type="ECO:0000256" key="5">
    <source>
        <dbReference type="ARBA" id="ARBA00023004"/>
    </source>
</evidence>
<evidence type="ECO:0000256" key="1">
    <source>
        <dbReference type="ARBA" id="ARBA00022448"/>
    </source>
</evidence>
<dbReference type="PRINTS" id="PR00605">
    <property type="entry name" value="CYTCHROMECIC"/>
</dbReference>
<keyword evidence="2 6" id="KW-0349">Heme</keyword>
<dbReference type="Pfam" id="PF00034">
    <property type="entry name" value="Cytochrom_C"/>
    <property type="match status" value="1"/>
</dbReference>
<feature type="domain" description="Cytochrome c" evidence="8">
    <location>
        <begin position="132"/>
        <end position="222"/>
    </location>
</feature>
<dbReference type="PIRSF" id="PIRSF000005">
    <property type="entry name" value="Cytochrome_c4"/>
    <property type="match status" value="1"/>
</dbReference>
<keyword evidence="1" id="KW-0813">Transport</keyword>
<keyword evidence="4" id="KW-0249">Electron transport</keyword>
<gene>
    <name evidence="9" type="ORF">ISP25_01570</name>
    <name evidence="10" type="ORF">ISP25_03930</name>
    <name evidence="11" type="ORF">ISP25_22190</name>
</gene>
<dbReference type="InterPro" id="IPR024167">
    <property type="entry name" value="Cytochrome_c4-like"/>
</dbReference>
<evidence type="ECO:0000256" key="7">
    <source>
        <dbReference type="SAM" id="MobiDB-lite"/>
    </source>
</evidence>
<evidence type="ECO:0000313" key="10">
    <source>
        <dbReference type="EMBL" id="MFK2876214.1"/>
    </source>
</evidence>
<dbReference type="PROSITE" id="PS51007">
    <property type="entry name" value="CYTC"/>
    <property type="match status" value="2"/>
</dbReference>
<evidence type="ECO:0000313" key="9">
    <source>
        <dbReference type="EMBL" id="MFK2875760.1"/>
    </source>
</evidence>